<feature type="transmembrane region" description="Helical" evidence="1">
    <location>
        <begin position="170"/>
        <end position="190"/>
    </location>
</feature>
<comment type="caution">
    <text evidence="2">The sequence shown here is derived from an EMBL/GenBank/DDBJ whole genome shotgun (WGS) entry which is preliminary data.</text>
</comment>
<keyword evidence="1" id="KW-1133">Transmembrane helix</keyword>
<dbReference type="EMBL" id="MU858216">
    <property type="protein sequence ID" value="KAK4209107.1"/>
    <property type="molecule type" value="Genomic_DNA"/>
</dbReference>
<accession>A0AAN7B3Y3</accession>
<keyword evidence="1" id="KW-0812">Transmembrane</keyword>
<feature type="transmembrane region" description="Helical" evidence="1">
    <location>
        <begin position="115"/>
        <end position="136"/>
    </location>
</feature>
<name>A0AAN7B3Y3_9PEZI</name>
<proteinExistence type="predicted"/>
<feature type="transmembrane region" description="Helical" evidence="1">
    <location>
        <begin position="30"/>
        <end position="48"/>
    </location>
</feature>
<evidence type="ECO:0000313" key="2">
    <source>
        <dbReference type="EMBL" id="KAK4209107.1"/>
    </source>
</evidence>
<evidence type="ECO:0000256" key="1">
    <source>
        <dbReference type="SAM" id="Phobius"/>
    </source>
</evidence>
<keyword evidence="1" id="KW-0472">Membrane</keyword>
<reference evidence="2" key="2">
    <citation type="submission" date="2023-05" db="EMBL/GenBank/DDBJ databases">
        <authorList>
            <consortium name="Lawrence Berkeley National Laboratory"/>
            <person name="Steindorff A."/>
            <person name="Hensen N."/>
            <person name="Bonometti L."/>
            <person name="Westerberg I."/>
            <person name="Brannstrom I.O."/>
            <person name="Guillou S."/>
            <person name="Cros-Aarteil S."/>
            <person name="Calhoun S."/>
            <person name="Haridas S."/>
            <person name="Kuo A."/>
            <person name="Mondo S."/>
            <person name="Pangilinan J."/>
            <person name="Riley R."/>
            <person name="Labutti K."/>
            <person name="Andreopoulos B."/>
            <person name="Lipzen A."/>
            <person name="Chen C."/>
            <person name="Yanf M."/>
            <person name="Daum C."/>
            <person name="Ng V."/>
            <person name="Clum A."/>
            <person name="Ohm R."/>
            <person name="Martin F."/>
            <person name="Silar P."/>
            <person name="Natvig D."/>
            <person name="Lalanne C."/>
            <person name="Gautier V."/>
            <person name="Ament-Velasquez S.L."/>
            <person name="Kruys A."/>
            <person name="Hutchinson M.I."/>
            <person name="Powell A.J."/>
            <person name="Barry K."/>
            <person name="Miller A.N."/>
            <person name="Grigoriev I.V."/>
            <person name="Debuchy R."/>
            <person name="Gladieux P."/>
            <person name="Thoren M.H."/>
            <person name="Johannesson H."/>
        </authorList>
    </citation>
    <scope>NUCLEOTIDE SEQUENCE</scope>
    <source>
        <strain evidence="2">PSN293</strain>
    </source>
</reference>
<feature type="transmembrane region" description="Helical" evidence="1">
    <location>
        <begin position="60"/>
        <end position="79"/>
    </location>
</feature>
<organism evidence="2 3">
    <name type="scientific">Rhypophila decipiens</name>
    <dbReference type="NCBI Taxonomy" id="261697"/>
    <lineage>
        <taxon>Eukaryota</taxon>
        <taxon>Fungi</taxon>
        <taxon>Dikarya</taxon>
        <taxon>Ascomycota</taxon>
        <taxon>Pezizomycotina</taxon>
        <taxon>Sordariomycetes</taxon>
        <taxon>Sordariomycetidae</taxon>
        <taxon>Sordariales</taxon>
        <taxon>Naviculisporaceae</taxon>
        <taxon>Rhypophila</taxon>
    </lineage>
</organism>
<protein>
    <submittedName>
        <fullName evidence="2">Uncharacterized protein</fullName>
    </submittedName>
</protein>
<reference evidence="2" key="1">
    <citation type="journal article" date="2023" name="Mol. Phylogenet. Evol.">
        <title>Genome-scale phylogeny and comparative genomics of the fungal order Sordariales.</title>
        <authorList>
            <person name="Hensen N."/>
            <person name="Bonometti L."/>
            <person name="Westerberg I."/>
            <person name="Brannstrom I.O."/>
            <person name="Guillou S."/>
            <person name="Cros-Aarteil S."/>
            <person name="Calhoun S."/>
            <person name="Haridas S."/>
            <person name="Kuo A."/>
            <person name="Mondo S."/>
            <person name="Pangilinan J."/>
            <person name="Riley R."/>
            <person name="LaButti K."/>
            <person name="Andreopoulos B."/>
            <person name="Lipzen A."/>
            <person name="Chen C."/>
            <person name="Yan M."/>
            <person name="Daum C."/>
            <person name="Ng V."/>
            <person name="Clum A."/>
            <person name="Steindorff A."/>
            <person name="Ohm R.A."/>
            <person name="Martin F."/>
            <person name="Silar P."/>
            <person name="Natvig D.O."/>
            <person name="Lalanne C."/>
            <person name="Gautier V."/>
            <person name="Ament-Velasquez S.L."/>
            <person name="Kruys A."/>
            <person name="Hutchinson M.I."/>
            <person name="Powell A.J."/>
            <person name="Barry K."/>
            <person name="Miller A.N."/>
            <person name="Grigoriev I.V."/>
            <person name="Debuchy R."/>
            <person name="Gladieux P."/>
            <person name="Hiltunen Thoren M."/>
            <person name="Johannesson H."/>
        </authorList>
    </citation>
    <scope>NUCLEOTIDE SEQUENCE</scope>
    <source>
        <strain evidence="2">PSN293</strain>
    </source>
</reference>
<dbReference type="AlphaFoldDB" id="A0AAN7B3Y3"/>
<gene>
    <name evidence="2" type="ORF">QBC37DRAFT_59160</name>
</gene>
<sequence length="193" mass="20428">MAAESTKATMPSSHEAPAVHQDKSNLPLHLLRHGSGLIGFGLLFGFLVPMTPYPRLGLTAHIQFAVEGTMVCAAGLILGSKPFTSTFPSTPKAAGSASPEAQTVADRLKPWQVKLVYCGCAGIWVTLMSEVANAWWGTRWVLPIAHHAAGLAVNSTGPAAVWMERVVAAAHYPFAILLATVWPVITAALFSSD</sequence>
<keyword evidence="3" id="KW-1185">Reference proteome</keyword>
<dbReference type="Proteomes" id="UP001301769">
    <property type="component" value="Unassembled WGS sequence"/>
</dbReference>
<evidence type="ECO:0000313" key="3">
    <source>
        <dbReference type="Proteomes" id="UP001301769"/>
    </source>
</evidence>